<organism evidence="1 2">
    <name type="scientific">Macrophomina phaseolina</name>
    <dbReference type="NCBI Taxonomy" id="35725"/>
    <lineage>
        <taxon>Eukaryota</taxon>
        <taxon>Fungi</taxon>
        <taxon>Dikarya</taxon>
        <taxon>Ascomycota</taxon>
        <taxon>Pezizomycotina</taxon>
        <taxon>Dothideomycetes</taxon>
        <taxon>Dothideomycetes incertae sedis</taxon>
        <taxon>Botryosphaeriales</taxon>
        <taxon>Botryosphaeriaceae</taxon>
        <taxon>Macrophomina</taxon>
    </lineage>
</organism>
<dbReference type="Proteomes" id="UP000774617">
    <property type="component" value="Unassembled WGS sequence"/>
</dbReference>
<keyword evidence="2" id="KW-1185">Reference proteome</keyword>
<gene>
    <name evidence="1" type="ORF">B0J12DRAFT_650269</name>
</gene>
<name>A0ABQ8GMD8_9PEZI</name>
<dbReference type="EMBL" id="JAGTJR010000005">
    <property type="protein sequence ID" value="KAH7060824.1"/>
    <property type="molecule type" value="Genomic_DNA"/>
</dbReference>
<comment type="caution">
    <text evidence="1">The sequence shown here is derived from an EMBL/GenBank/DDBJ whole genome shotgun (WGS) entry which is preliminary data.</text>
</comment>
<proteinExistence type="predicted"/>
<protein>
    <submittedName>
        <fullName evidence="1">Uncharacterized protein</fullName>
    </submittedName>
</protein>
<evidence type="ECO:0000313" key="1">
    <source>
        <dbReference type="EMBL" id="KAH7060824.1"/>
    </source>
</evidence>
<accession>A0ABQ8GMD8</accession>
<reference evidence="1 2" key="1">
    <citation type="journal article" date="2021" name="Nat. Commun.">
        <title>Genetic determinants of endophytism in the Arabidopsis root mycobiome.</title>
        <authorList>
            <person name="Mesny F."/>
            <person name="Miyauchi S."/>
            <person name="Thiergart T."/>
            <person name="Pickel B."/>
            <person name="Atanasova L."/>
            <person name="Karlsson M."/>
            <person name="Huettel B."/>
            <person name="Barry K.W."/>
            <person name="Haridas S."/>
            <person name="Chen C."/>
            <person name="Bauer D."/>
            <person name="Andreopoulos W."/>
            <person name="Pangilinan J."/>
            <person name="LaButti K."/>
            <person name="Riley R."/>
            <person name="Lipzen A."/>
            <person name="Clum A."/>
            <person name="Drula E."/>
            <person name="Henrissat B."/>
            <person name="Kohler A."/>
            <person name="Grigoriev I.V."/>
            <person name="Martin F.M."/>
            <person name="Hacquard S."/>
        </authorList>
    </citation>
    <scope>NUCLEOTIDE SEQUENCE [LARGE SCALE GENOMIC DNA]</scope>
    <source>
        <strain evidence="1 2">MPI-SDFR-AT-0080</strain>
    </source>
</reference>
<evidence type="ECO:0000313" key="2">
    <source>
        <dbReference type="Proteomes" id="UP000774617"/>
    </source>
</evidence>
<sequence>MRRLRCKGCAPAALCTKVFQAEMVRRDEWTSVLNLPARIAFPVQEGKLERMTVEVLHPRVSRLTSFPRRSHCDLQEGACVLSGQGRAERLLMKPTFFAHREPSYRHCVQGGCNHNLMTFPQLPCMTILPVIHFLRFKGCGERKNSSGREGSFKSGCTYIWMRASTTHGGGLR</sequence>